<dbReference type="EMBL" id="QWKZ01000046">
    <property type="protein sequence ID" value="RIH85347.1"/>
    <property type="molecule type" value="Genomic_DNA"/>
</dbReference>
<comment type="similarity">
    <text evidence="1 5">Belongs to the peptidase S8 family.</text>
</comment>
<evidence type="ECO:0000256" key="1">
    <source>
        <dbReference type="ARBA" id="ARBA00011073"/>
    </source>
</evidence>
<name>A0A399EL58_9DEIN</name>
<evidence type="ECO:0000256" key="5">
    <source>
        <dbReference type="PROSITE-ProRule" id="PRU01240"/>
    </source>
</evidence>
<feature type="chain" id="PRO_5017451273" evidence="7">
    <location>
        <begin position="18"/>
        <end position="879"/>
    </location>
</feature>
<dbReference type="EC" id="3.4.21.-" evidence="9"/>
<dbReference type="InterPro" id="IPR036852">
    <property type="entry name" value="Peptidase_S8/S53_dom_sf"/>
</dbReference>
<feature type="domain" description="Peptidase S8/S53" evidence="8">
    <location>
        <begin position="228"/>
        <end position="485"/>
    </location>
</feature>
<gene>
    <name evidence="9" type="ORF">Mlute_01593</name>
</gene>
<dbReference type="InterPro" id="IPR023828">
    <property type="entry name" value="Peptidase_S8_Ser-AS"/>
</dbReference>
<feature type="signal peptide" evidence="7">
    <location>
        <begin position="1"/>
        <end position="17"/>
    </location>
</feature>
<evidence type="ECO:0000259" key="8">
    <source>
        <dbReference type="Pfam" id="PF00082"/>
    </source>
</evidence>
<organism evidence="9 10">
    <name type="scientific">Meiothermus luteus</name>
    <dbReference type="NCBI Taxonomy" id="2026184"/>
    <lineage>
        <taxon>Bacteria</taxon>
        <taxon>Thermotogati</taxon>
        <taxon>Deinococcota</taxon>
        <taxon>Deinococci</taxon>
        <taxon>Thermales</taxon>
        <taxon>Thermaceae</taxon>
        <taxon>Meiothermus</taxon>
    </lineage>
</organism>
<dbReference type="CDD" id="cd00306">
    <property type="entry name" value="Peptidases_S8_S53"/>
    <property type="match status" value="1"/>
</dbReference>
<evidence type="ECO:0000313" key="10">
    <source>
        <dbReference type="Proteomes" id="UP000265800"/>
    </source>
</evidence>
<sequence length="879" mass="93582">MKHLWKAIFTSSLLLLAACGGPGGQPSGSKPFSYTVDPALRPSPEVRGGKTLAAARSEGGTVHLFILDEILIRPKSQAELEAFLSRTGGSVIGDDAVPEPPPGSGIQLRPEDRTPTLYTVRVDPRRFDLGSFKADAEKAGLSGATAFSSEEAARLLAGIVREKAAGLRVSPNFVGEGAALLFQTEEQPLPGGGYEDALSYSYFASTGSRSSVRQMMQLVAAQPPARRTKVAIIDGGFWLDSMGRSLSQDLPGGILQYDFVDNDYVANSPSVNTCGGAGCPWHGTGAAHVATAIPNNRFGAAGTGGQVADPMLFNINLFAMGGVARAIRTAVAWGADVISMSFSSNCDNFFCDLFFEGNIYPALRNARDNGRVLVAAAGNQGESANGKVPCKAAEDVICVGALDDDTNRAIGYSNSGDAVDIWAPTNIKAIYGRDPAGGLALTTFGGTSASAPFIAGIAAVLKAYNPSLTSAQVNDILRRTAWTDSPDSKVRYYVNAYRALREVHRFSLDALEPNNDASTAAHLGVAGDATSPTRRNDLNLHSLDDRDHIRFTLSEYASLQIRLAFVPDLGDLNLVLVKESGAWGAPEGLVIERDGQGFLLRVGLAVPGTYRLVVAPASIPNAYNLSVSRSDRPMTPDSLEVNDTLAAATVLSEGAFRANLHSLSDVDYYRFNPSLRLPPDHGSFSFSVIDRDMPLTLRLFDGGGNQVDVQDCPIGGTRCAVGNFIGVHTVKVEPLASAPSRGLYAFRAQFTVRRDLLLPNFQLFPDQPILWLEPGDPPIPGHLVGLRDAFVFRHEAGKTSRAVLVGEDLKLSLLSNTGELIRQGTPSANPQLPGAEVSLTGLQNDELYVLLVERKNPPNAIDGETELLGLLSYNLDLSN</sequence>
<protein>
    <submittedName>
        <fullName evidence="9">Thermophilic serine proteinase</fullName>
        <ecNumber evidence="9">3.4.21.-</ecNumber>
    </submittedName>
</protein>
<dbReference type="Gene3D" id="2.60.120.380">
    <property type="match status" value="2"/>
</dbReference>
<accession>A0A399EL58</accession>
<dbReference type="SUPFAM" id="SSF52743">
    <property type="entry name" value="Subtilisin-like"/>
    <property type="match status" value="1"/>
</dbReference>
<dbReference type="GO" id="GO:0004252">
    <property type="term" value="F:serine-type endopeptidase activity"/>
    <property type="evidence" value="ECO:0007669"/>
    <property type="project" value="UniProtKB-UniRule"/>
</dbReference>
<keyword evidence="2 5" id="KW-0645">Protease</keyword>
<evidence type="ECO:0000313" key="9">
    <source>
        <dbReference type="EMBL" id="RIH85347.1"/>
    </source>
</evidence>
<dbReference type="PROSITE" id="PS00138">
    <property type="entry name" value="SUBTILASE_SER"/>
    <property type="match status" value="1"/>
</dbReference>
<dbReference type="AlphaFoldDB" id="A0A399EL58"/>
<dbReference type="Gene3D" id="3.40.50.200">
    <property type="entry name" value="Peptidase S8/S53 domain"/>
    <property type="match status" value="1"/>
</dbReference>
<dbReference type="PROSITE" id="PS51257">
    <property type="entry name" value="PROKAR_LIPOPROTEIN"/>
    <property type="match status" value="1"/>
</dbReference>
<proteinExistence type="inferred from homology"/>
<comment type="caution">
    <text evidence="9">The sequence shown here is derived from an EMBL/GenBank/DDBJ whole genome shotgun (WGS) entry which is preliminary data.</text>
</comment>
<dbReference type="OrthoDB" id="27369at2"/>
<dbReference type="PANTHER" id="PTHR43806">
    <property type="entry name" value="PEPTIDASE S8"/>
    <property type="match status" value="1"/>
</dbReference>
<reference evidence="9 10" key="1">
    <citation type="submission" date="2018-08" db="EMBL/GenBank/DDBJ databases">
        <title>Meiothermus luteus KCTC 52599 genome sequencing project.</title>
        <authorList>
            <person name="Da Costa M.S."/>
            <person name="Albuquerque L."/>
            <person name="Raposo P."/>
            <person name="Froufe H.J.C."/>
            <person name="Barroso C.S."/>
            <person name="Egas C."/>
        </authorList>
    </citation>
    <scope>NUCLEOTIDE SEQUENCE [LARGE SCALE GENOMIC DNA]</scope>
    <source>
        <strain evidence="9 10">KCTC 52599</strain>
    </source>
</reference>
<dbReference type="PANTHER" id="PTHR43806:SF11">
    <property type="entry name" value="CEREVISIN-RELATED"/>
    <property type="match status" value="1"/>
</dbReference>
<dbReference type="Proteomes" id="UP000265800">
    <property type="component" value="Unassembled WGS sequence"/>
</dbReference>
<dbReference type="Pfam" id="PF00082">
    <property type="entry name" value="Peptidase_S8"/>
    <property type="match status" value="1"/>
</dbReference>
<dbReference type="PROSITE" id="PS51892">
    <property type="entry name" value="SUBTILASE"/>
    <property type="match status" value="1"/>
</dbReference>
<evidence type="ECO:0000256" key="4">
    <source>
        <dbReference type="ARBA" id="ARBA00022825"/>
    </source>
</evidence>
<keyword evidence="4 5" id="KW-0720">Serine protease</keyword>
<evidence type="ECO:0000256" key="6">
    <source>
        <dbReference type="SAM" id="MobiDB-lite"/>
    </source>
</evidence>
<dbReference type="InterPro" id="IPR050131">
    <property type="entry name" value="Peptidase_S8_subtilisin-like"/>
</dbReference>
<keyword evidence="10" id="KW-1185">Reference proteome</keyword>
<dbReference type="GO" id="GO:0006508">
    <property type="term" value="P:proteolysis"/>
    <property type="evidence" value="ECO:0007669"/>
    <property type="project" value="UniProtKB-KW"/>
</dbReference>
<feature type="region of interest" description="Disordered" evidence="6">
    <location>
        <begin position="91"/>
        <end position="111"/>
    </location>
</feature>
<dbReference type="RefSeq" id="WP_119360220.1">
    <property type="nucleotide sequence ID" value="NZ_QWKZ01000046.1"/>
</dbReference>
<keyword evidence="7" id="KW-0732">Signal</keyword>
<evidence type="ECO:0000256" key="2">
    <source>
        <dbReference type="ARBA" id="ARBA00022670"/>
    </source>
</evidence>
<evidence type="ECO:0000256" key="7">
    <source>
        <dbReference type="SAM" id="SignalP"/>
    </source>
</evidence>
<dbReference type="InterPro" id="IPR000209">
    <property type="entry name" value="Peptidase_S8/S53_dom"/>
</dbReference>
<feature type="active site" description="Charge relay system" evidence="5">
    <location>
        <position position="282"/>
    </location>
</feature>
<dbReference type="SUPFAM" id="SSF89260">
    <property type="entry name" value="Collagen-binding domain"/>
    <property type="match status" value="1"/>
</dbReference>
<feature type="active site" description="Charge relay system" evidence="5">
    <location>
        <position position="261"/>
    </location>
</feature>
<keyword evidence="3 5" id="KW-0378">Hydrolase</keyword>
<evidence type="ECO:0000256" key="3">
    <source>
        <dbReference type="ARBA" id="ARBA00022801"/>
    </source>
</evidence>
<feature type="active site" description="Charge relay system" evidence="5">
    <location>
        <position position="448"/>
    </location>
</feature>